<dbReference type="CDD" id="cd08513">
    <property type="entry name" value="PBP2_thermophilic_Hb8_like"/>
    <property type="match status" value="1"/>
</dbReference>
<evidence type="ECO:0000256" key="1">
    <source>
        <dbReference type="ARBA" id="ARBA00004418"/>
    </source>
</evidence>
<name>A0A1I3J780_9RHOB</name>
<feature type="domain" description="Solute-binding protein family 5" evidence="6">
    <location>
        <begin position="75"/>
        <end position="474"/>
    </location>
</feature>
<feature type="chain" id="PRO_5011624227" evidence="5">
    <location>
        <begin position="27"/>
        <end position="569"/>
    </location>
</feature>
<keyword evidence="8" id="KW-1185">Reference proteome</keyword>
<dbReference type="Gene3D" id="3.40.190.10">
    <property type="entry name" value="Periplasmic binding protein-like II"/>
    <property type="match status" value="1"/>
</dbReference>
<dbReference type="Proteomes" id="UP000199630">
    <property type="component" value="Unassembled WGS sequence"/>
</dbReference>
<dbReference type="PANTHER" id="PTHR30290">
    <property type="entry name" value="PERIPLASMIC BINDING COMPONENT OF ABC TRANSPORTER"/>
    <property type="match status" value="1"/>
</dbReference>
<dbReference type="GO" id="GO:0043190">
    <property type="term" value="C:ATP-binding cassette (ABC) transporter complex"/>
    <property type="evidence" value="ECO:0007669"/>
    <property type="project" value="InterPro"/>
</dbReference>
<dbReference type="InterPro" id="IPR039424">
    <property type="entry name" value="SBP_5"/>
</dbReference>
<dbReference type="RefSeq" id="WP_090055989.1">
    <property type="nucleotide sequence ID" value="NZ_FORH01000001.1"/>
</dbReference>
<comment type="subcellular location">
    <subcellularLocation>
        <location evidence="1">Periplasm</location>
    </subcellularLocation>
</comment>
<protein>
    <submittedName>
        <fullName evidence="7">Peptide/nickel transport system substrate-binding protein</fullName>
    </submittedName>
</protein>
<evidence type="ECO:0000259" key="6">
    <source>
        <dbReference type="Pfam" id="PF00496"/>
    </source>
</evidence>
<evidence type="ECO:0000256" key="5">
    <source>
        <dbReference type="SAM" id="SignalP"/>
    </source>
</evidence>
<dbReference type="PANTHER" id="PTHR30290:SF65">
    <property type="entry name" value="MONOACYL PHOSPHATIDYLINOSITOL TETRAMANNOSIDE-BINDING PROTEIN LPQW-RELATED"/>
    <property type="match status" value="1"/>
</dbReference>
<dbReference type="OrthoDB" id="9803988at2"/>
<evidence type="ECO:0000313" key="8">
    <source>
        <dbReference type="Proteomes" id="UP000199630"/>
    </source>
</evidence>
<dbReference type="Gene3D" id="3.10.105.10">
    <property type="entry name" value="Dipeptide-binding Protein, Domain 3"/>
    <property type="match status" value="1"/>
</dbReference>
<proteinExistence type="inferred from homology"/>
<gene>
    <name evidence="7" type="ORF">SAMN04487991_0260</name>
</gene>
<accession>A0A1I3J780</accession>
<dbReference type="GO" id="GO:0030288">
    <property type="term" value="C:outer membrane-bounded periplasmic space"/>
    <property type="evidence" value="ECO:0007669"/>
    <property type="project" value="UniProtKB-ARBA"/>
</dbReference>
<feature type="signal peptide" evidence="5">
    <location>
        <begin position="1"/>
        <end position="26"/>
    </location>
</feature>
<keyword evidence="4 5" id="KW-0732">Signal</keyword>
<dbReference type="GO" id="GO:0015833">
    <property type="term" value="P:peptide transport"/>
    <property type="evidence" value="ECO:0007669"/>
    <property type="project" value="TreeGrafter"/>
</dbReference>
<dbReference type="GO" id="GO:1904680">
    <property type="term" value="F:peptide transmembrane transporter activity"/>
    <property type="evidence" value="ECO:0007669"/>
    <property type="project" value="TreeGrafter"/>
</dbReference>
<dbReference type="STRING" id="588602.SAMN04487991_0260"/>
<evidence type="ECO:0000313" key="7">
    <source>
        <dbReference type="EMBL" id="SFI56043.1"/>
    </source>
</evidence>
<dbReference type="SUPFAM" id="SSF53850">
    <property type="entry name" value="Periplasmic binding protein-like II"/>
    <property type="match status" value="1"/>
</dbReference>
<dbReference type="PIRSF" id="PIRSF002741">
    <property type="entry name" value="MppA"/>
    <property type="match status" value="1"/>
</dbReference>
<evidence type="ECO:0000256" key="4">
    <source>
        <dbReference type="ARBA" id="ARBA00022729"/>
    </source>
</evidence>
<keyword evidence="3" id="KW-0813">Transport</keyword>
<dbReference type="FunFam" id="3.10.105.10:FF:000006">
    <property type="entry name" value="Peptide ABC transporter substrate-binding protein"/>
    <property type="match status" value="1"/>
</dbReference>
<evidence type="ECO:0000256" key="2">
    <source>
        <dbReference type="ARBA" id="ARBA00005695"/>
    </source>
</evidence>
<organism evidence="7 8">
    <name type="scientific">Celeribacter neptunius</name>
    <dbReference type="NCBI Taxonomy" id="588602"/>
    <lineage>
        <taxon>Bacteria</taxon>
        <taxon>Pseudomonadati</taxon>
        <taxon>Pseudomonadota</taxon>
        <taxon>Alphaproteobacteria</taxon>
        <taxon>Rhodobacterales</taxon>
        <taxon>Roseobacteraceae</taxon>
        <taxon>Celeribacter</taxon>
    </lineage>
</organism>
<sequence length="569" mass="61563">MNIKTALKGTVWGAVAGLALAPAAFAERGADGHVNIIYWQAPSTMNPYLSGGTKELEVGSLVLEPLARYDETGAMVPFLAESVPTVENGGVSADLTTVTWKLKEGLKWSDGSDLTSEDVKFTWEYCTSEGGGCAQSEKYNDVVSVETPDDLTVIVTFGVPKPFPYGPFVGAQAPIIQKAQFANCTGEAMASCTEQNFAPIGTGPFVVDEFKTNDVVSMSANPNYRDPMKPAFATATVKGGGDAAAAGRSVLETGEFDYAWNLQLAPDVLADMEAKGKGHLEVSFGTLVERIMVNFTDPNPALGDERATAAHPHPFLSDINVRKALSMAIDRELLVEIGYGAAGTVTCNVLPAPAIYASTANDGCMTQDIEGAKALLDEAGWVPGADGIREKDGVKLSLLYQTSTNAVRQDFQAIIKQWWNEIGVEVELRNIDSSVFFGGDAGSPDTFQKFYADLEMYANNFDGTDPEAYMANWECKQAPRPETQWQGNNMPRYCSEEYDALVAEMAKTGELNKRAELAKAMNDMLMQDYAIIPLVYRGRVSAASNTLGGVVMNSWDSELWNAADWYREK</sequence>
<dbReference type="InterPro" id="IPR000914">
    <property type="entry name" value="SBP_5_dom"/>
</dbReference>
<reference evidence="8" key="1">
    <citation type="submission" date="2016-10" db="EMBL/GenBank/DDBJ databases">
        <authorList>
            <person name="Varghese N."/>
            <person name="Submissions S."/>
        </authorList>
    </citation>
    <scope>NUCLEOTIDE SEQUENCE [LARGE SCALE GENOMIC DNA]</scope>
    <source>
        <strain evidence="8">DSM 26471</strain>
    </source>
</reference>
<dbReference type="Pfam" id="PF00496">
    <property type="entry name" value="SBP_bac_5"/>
    <property type="match status" value="1"/>
</dbReference>
<comment type="similarity">
    <text evidence="2">Belongs to the bacterial solute-binding protein 5 family.</text>
</comment>
<dbReference type="InterPro" id="IPR030678">
    <property type="entry name" value="Peptide/Ni-bd"/>
</dbReference>
<evidence type="ECO:0000256" key="3">
    <source>
        <dbReference type="ARBA" id="ARBA00022448"/>
    </source>
</evidence>
<dbReference type="AlphaFoldDB" id="A0A1I3J780"/>
<dbReference type="EMBL" id="FORH01000001">
    <property type="protein sequence ID" value="SFI56043.1"/>
    <property type="molecule type" value="Genomic_DNA"/>
</dbReference>